<name>A0AAD2DPM9_9LAMI</name>
<evidence type="ECO:0000256" key="3">
    <source>
        <dbReference type="PROSITE-ProRule" id="PRU00708"/>
    </source>
</evidence>
<dbReference type="Proteomes" id="UP000834106">
    <property type="component" value="Chromosome 5"/>
</dbReference>
<evidence type="ECO:0000256" key="1">
    <source>
        <dbReference type="ARBA" id="ARBA00007626"/>
    </source>
</evidence>
<dbReference type="InterPro" id="IPR011990">
    <property type="entry name" value="TPR-like_helical_dom_sf"/>
</dbReference>
<dbReference type="PANTHER" id="PTHR47939:SF5">
    <property type="entry name" value="PENTACOTRIPEPTIDE-REPEAT REGION OF PRORP DOMAIN-CONTAINING PROTEIN"/>
    <property type="match status" value="1"/>
</dbReference>
<dbReference type="EMBL" id="OU503040">
    <property type="protein sequence ID" value="CAI9762357.1"/>
    <property type="molecule type" value="Genomic_DNA"/>
</dbReference>
<proteinExistence type="inferred from homology"/>
<dbReference type="Pfam" id="PF01535">
    <property type="entry name" value="PPR"/>
    <property type="match status" value="1"/>
</dbReference>
<evidence type="ECO:0008006" key="6">
    <source>
        <dbReference type="Google" id="ProtNLM"/>
    </source>
</evidence>
<keyword evidence="5" id="KW-1185">Reference proteome</keyword>
<evidence type="ECO:0000313" key="4">
    <source>
        <dbReference type="EMBL" id="CAI9762357.1"/>
    </source>
</evidence>
<sequence length="230" mass="25936">MPSSFFSSTPQLTHKDLCFSLADQLINRGLLSSAQKVIQRLILKSSVSEAFVAADFALIRGMQIDLVTYGCLIRKLVTSGESQIAEAFYVDCIVGKGIEPDRALLNTMVICYCKLGRMDEGKSYFDRLIELKYRPCIGACDAIVRGFCEQNRVLEGYDCFTKVSDFMINYTCYNRLVDSLCFMGYLDEALHVFDVMMDRGVPPTVHLCKLLIFEFCKRGWVEIECGNGVL</sequence>
<dbReference type="Pfam" id="PF13041">
    <property type="entry name" value="PPR_2"/>
    <property type="match status" value="1"/>
</dbReference>
<dbReference type="InterPro" id="IPR050667">
    <property type="entry name" value="PPR-containing_protein"/>
</dbReference>
<gene>
    <name evidence="4" type="ORF">FPE_LOCUS9787</name>
</gene>
<dbReference type="InterPro" id="IPR002885">
    <property type="entry name" value="PPR_rpt"/>
</dbReference>
<reference evidence="4" key="1">
    <citation type="submission" date="2023-05" db="EMBL/GenBank/DDBJ databases">
        <authorList>
            <person name="Huff M."/>
        </authorList>
    </citation>
    <scope>NUCLEOTIDE SEQUENCE</scope>
</reference>
<dbReference type="Gene3D" id="1.25.40.10">
    <property type="entry name" value="Tetratricopeptide repeat domain"/>
    <property type="match status" value="2"/>
</dbReference>
<dbReference type="PANTHER" id="PTHR47939">
    <property type="entry name" value="MEMBRANE-ASSOCIATED SALT-INDUCIBLE PROTEIN-LIKE"/>
    <property type="match status" value="1"/>
</dbReference>
<feature type="repeat" description="PPR" evidence="3">
    <location>
        <begin position="169"/>
        <end position="203"/>
    </location>
</feature>
<dbReference type="PROSITE" id="PS51375">
    <property type="entry name" value="PPR"/>
    <property type="match status" value="3"/>
</dbReference>
<evidence type="ECO:0000256" key="2">
    <source>
        <dbReference type="ARBA" id="ARBA00022737"/>
    </source>
</evidence>
<dbReference type="NCBIfam" id="TIGR00756">
    <property type="entry name" value="PPR"/>
    <property type="match status" value="2"/>
</dbReference>
<feature type="repeat" description="PPR" evidence="3">
    <location>
        <begin position="65"/>
        <end position="100"/>
    </location>
</feature>
<feature type="repeat" description="PPR" evidence="3">
    <location>
        <begin position="101"/>
        <end position="135"/>
    </location>
</feature>
<keyword evidence="2" id="KW-0677">Repeat</keyword>
<accession>A0AAD2DPM9</accession>
<evidence type="ECO:0000313" key="5">
    <source>
        <dbReference type="Proteomes" id="UP000834106"/>
    </source>
</evidence>
<comment type="similarity">
    <text evidence="1">Belongs to the PPR family. P subfamily.</text>
</comment>
<protein>
    <recommendedName>
        <fullName evidence="6">Pentatricopeptide repeat-containing protein</fullName>
    </recommendedName>
</protein>
<organism evidence="4 5">
    <name type="scientific">Fraxinus pennsylvanica</name>
    <dbReference type="NCBI Taxonomy" id="56036"/>
    <lineage>
        <taxon>Eukaryota</taxon>
        <taxon>Viridiplantae</taxon>
        <taxon>Streptophyta</taxon>
        <taxon>Embryophyta</taxon>
        <taxon>Tracheophyta</taxon>
        <taxon>Spermatophyta</taxon>
        <taxon>Magnoliopsida</taxon>
        <taxon>eudicotyledons</taxon>
        <taxon>Gunneridae</taxon>
        <taxon>Pentapetalae</taxon>
        <taxon>asterids</taxon>
        <taxon>lamiids</taxon>
        <taxon>Lamiales</taxon>
        <taxon>Oleaceae</taxon>
        <taxon>Oleeae</taxon>
        <taxon>Fraxinus</taxon>
    </lineage>
</organism>
<dbReference type="AlphaFoldDB" id="A0AAD2DPM9"/>